<keyword evidence="3" id="KW-1185">Reference proteome</keyword>
<comment type="caution">
    <text evidence="2">The sequence shown here is derived from an EMBL/GenBank/DDBJ whole genome shotgun (WGS) entry which is preliminary data.</text>
</comment>
<dbReference type="AlphaFoldDB" id="H0EBH0"/>
<dbReference type="RefSeq" id="WP_007578945.1">
    <property type="nucleotide sequence ID" value="NZ_AGUD01000307.1"/>
</dbReference>
<protein>
    <recommendedName>
        <fullName evidence="4">Secreted protein</fullName>
    </recommendedName>
</protein>
<feature type="chain" id="PRO_5003531385" description="Secreted protein" evidence="1">
    <location>
        <begin position="26"/>
        <end position="254"/>
    </location>
</feature>
<dbReference type="Proteomes" id="UP000005143">
    <property type="component" value="Unassembled WGS sequence"/>
</dbReference>
<sequence>MPLIRRLAAVLPLAVVVAAPAAASAAPWEQVADAPALLRAADAPPSKLDPRDPRLLGSDQSAVRVVRARGSRWIRLTPRAARKYRHGRMSLQCRYADAAGDLEPFTSGTDGPLGPGLRLAVPRDAAYCSVGMAWRERRNSTSRFTLATVAFTKAGGRQVARVAAARSLMLVVFAATGDEAKRPLPATAELAAALGIEPLAAPGATVPEGRIGVWTDAARRIYATTTLYGKRLYLDIDDATDEFSSNVVDVLFDE</sequence>
<organism evidence="2 3">
    <name type="scientific">Patulibacter medicamentivorans</name>
    <dbReference type="NCBI Taxonomy" id="1097667"/>
    <lineage>
        <taxon>Bacteria</taxon>
        <taxon>Bacillati</taxon>
        <taxon>Actinomycetota</taxon>
        <taxon>Thermoleophilia</taxon>
        <taxon>Solirubrobacterales</taxon>
        <taxon>Patulibacteraceae</taxon>
        <taxon>Patulibacter</taxon>
    </lineage>
</organism>
<accession>H0EBH0</accession>
<evidence type="ECO:0000313" key="2">
    <source>
        <dbReference type="EMBL" id="EHN08982.1"/>
    </source>
</evidence>
<gene>
    <name evidence="2" type="ORF">PAI11_41990</name>
</gene>
<dbReference type="EMBL" id="AGUD01000307">
    <property type="protein sequence ID" value="EHN08982.1"/>
    <property type="molecule type" value="Genomic_DNA"/>
</dbReference>
<evidence type="ECO:0008006" key="4">
    <source>
        <dbReference type="Google" id="ProtNLM"/>
    </source>
</evidence>
<feature type="signal peptide" evidence="1">
    <location>
        <begin position="1"/>
        <end position="25"/>
    </location>
</feature>
<evidence type="ECO:0000313" key="3">
    <source>
        <dbReference type="Proteomes" id="UP000005143"/>
    </source>
</evidence>
<name>H0EBH0_9ACTN</name>
<reference evidence="2 3" key="1">
    <citation type="journal article" date="2013" name="Biodegradation">
        <title>Quantitative proteomic analysis of ibuprofen-degrading Patulibacter sp. strain I11.</title>
        <authorList>
            <person name="Almeida B."/>
            <person name="Kjeldal H."/>
            <person name="Lolas I."/>
            <person name="Knudsen A.D."/>
            <person name="Carvalho G."/>
            <person name="Nielsen K.L."/>
            <person name="Barreto Crespo M.T."/>
            <person name="Stensballe A."/>
            <person name="Nielsen J.L."/>
        </authorList>
    </citation>
    <scope>NUCLEOTIDE SEQUENCE [LARGE SCALE GENOMIC DNA]</scope>
    <source>
        <strain evidence="2 3">I11</strain>
    </source>
</reference>
<proteinExistence type="predicted"/>
<evidence type="ECO:0000256" key="1">
    <source>
        <dbReference type="SAM" id="SignalP"/>
    </source>
</evidence>
<keyword evidence="1" id="KW-0732">Signal</keyword>